<sequence length="316" mass="32394">MPKRLFVNNWKATLTAELAMGGLTLSVDAAQAAKLVGLGTGDYYLLTLVAVDVAGAETAWEIVKVTAQAGGVLTIVRAQEGTVANLWPSGSRIAARLTAGDMSTLRDAAGSGGGGGGIPDAPDDGLNARRAGAWKRLHGGLFRVPKPPVGYDLVNLPQVNTSLGQAWSADQLRLFPLPVFDDITVDLLRCSVSTAVAGNAKLALYSSDADGWPDALLATGGEFSTGSTGVKASALAAPLTLEAGKLYWLALHCSAGASFHGLSSGGLVIGGSGITQYTCVRRSTAYAGGLPSPFVFDPAELASGIYSTLMSLRRSA</sequence>
<dbReference type="RefSeq" id="WP_151133209.1">
    <property type="nucleotide sequence ID" value="NZ_CP043311.1"/>
</dbReference>
<accession>A0A5J6QJ62</accession>
<reference evidence="1 2" key="1">
    <citation type="submission" date="2019-08" db="EMBL/GenBank/DDBJ databases">
        <title>Whole-genome Sequencing of e-waste polymer degrading bacterium Pseudomonas sp. strain PE08.</title>
        <authorList>
            <person name="Kirdat K."/>
            <person name="Debbarma P."/>
            <person name="Narawade N."/>
            <person name="Suyal D."/>
            <person name="Thorat V."/>
            <person name="Shouche Y."/>
            <person name="Goel R."/>
            <person name="Yadav A."/>
        </authorList>
    </citation>
    <scope>NUCLEOTIDE SEQUENCE [LARGE SCALE GENOMIC DNA]</scope>
    <source>
        <strain evidence="1 2">PE08</strain>
    </source>
</reference>
<proteinExistence type="predicted"/>
<protein>
    <submittedName>
        <fullName evidence="1">Uncharacterized protein</fullName>
    </submittedName>
</protein>
<dbReference type="EMBL" id="CP043311">
    <property type="protein sequence ID" value="QEY62554.1"/>
    <property type="molecule type" value="Genomic_DNA"/>
</dbReference>
<dbReference type="KEGG" id="plal:FXN65_10880"/>
<dbReference type="Proteomes" id="UP000327179">
    <property type="component" value="Chromosome"/>
</dbReference>
<organism evidence="1 2">
    <name type="scientific">Metapseudomonas lalkuanensis</name>
    <dbReference type="NCBI Taxonomy" id="2604832"/>
    <lineage>
        <taxon>Bacteria</taxon>
        <taxon>Pseudomonadati</taxon>
        <taxon>Pseudomonadota</taxon>
        <taxon>Gammaproteobacteria</taxon>
        <taxon>Pseudomonadales</taxon>
        <taxon>Pseudomonadaceae</taxon>
        <taxon>Metapseudomonas</taxon>
    </lineage>
</organism>
<evidence type="ECO:0000313" key="2">
    <source>
        <dbReference type="Proteomes" id="UP000327179"/>
    </source>
</evidence>
<keyword evidence="2" id="KW-1185">Reference proteome</keyword>
<gene>
    <name evidence="1" type="ORF">FXN65_10880</name>
</gene>
<name>A0A5J6QJ62_9GAMM</name>
<evidence type="ECO:0000313" key="1">
    <source>
        <dbReference type="EMBL" id="QEY62554.1"/>
    </source>
</evidence>
<dbReference type="AlphaFoldDB" id="A0A5J6QJ62"/>